<keyword evidence="5" id="KW-1185">Reference proteome</keyword>
<dbReference type="PANTHER" id="PTHR43479">
    <property type="entry name" value="ACREF/ENVCD OPERON REPRESSOR-RELATED"/>
    <property type="match status" value="1"/>
</dbReference>
<dbReference type="Gene3D" id="1.10.357.10">
    <property type="entry name" value="Tetracycline Repressor, domain 2"/>
    <property type="match status" value="1"/>
</dbReference>
<accession>A0ABW3RZS0</accession>
<evidence type="ECO:0000313" key="5">
    <source>
        <dbReference type="Proteomes" id="UP001597262"/>
    </source>
</evidence>
<dbReference type="InterPro" id="IPR009057">
    <property type="entry name" value="Homeodomain-like_sf"/>
</dbReference>
<proteinExistence type="predicted"/>
<gene>
    <name evidence="4" type="ORF">ACFQ3W_15240</name>
</gene>
<dbReference type="Proteomes" id="UP001597262">
    <property type="component" value="Unassembled WGS sequence"/>
</dbReference>
<evidence type="ECO:0000256" key="1">
    <source>
        <dbReference type="ARBA" id="ARBA00023125"/>
    </source>
</evidence>
<dbReference type="InterPro" id="IPR050624">
    <property type="entry name" value="HTH-type_Tx_Regulator"/>
</dbReference>
<organism evidence="4 5">
    <name type="scientific">Paenibacillus puldeungensis</name>
    <dbReference type="NCBI Taxonomy" id="696536"/>
    <lineage>
        <taxon>Bacteria</taxon>
        <taxon>Bacillati</taxon>
        <taxon>Bacillota</taxon>
        <taxon>Bacilli</taxon>
        <taxon>Bacillales</taxon>
        <taxon>Paenibacillaceae</taxon>
        <taxon>Paenibacillus</taxon>
    </lineage>
</organism>
<dbReference type="InterPro" id="IPR001647">
    <property type="entry name" value="HTH_TetR"/>
</dbReference>
<sequence>MSDSWHQNVKNQNRAKIIAAGRKLFLEHNFLQVNVKEVCVRAEISRITFYKHFKSIDELIFEVQMDVLEHMTDYIVQRDNPAASGLGRIQLILHAWVDFAKEFKDQMKFIILFDLYYEDYEANVELKQRFQSFVNDSNHKDFLNSAIVQGIEDKTLKADLDPVKAGYYIFQTMMGVLQRMSYTSLPSVYGVVTYDDIAESVVDMVLNSVKRGE</sequence>
<keyword evidence="1 2" id="KW-0238">DNA-binding</keyword>
<comment type="caution">
    <text evidence="4">The sequence shown here is derived from an EMBL/GenBank/DDBJ whole genome shotgun (WGS) entry which is preliminary data.</text>
</comment>
<evidence type="ECO:0000256" key="2">
    <source>
        <dbReference type="PROSITE-ProRule" id="PRU00335"/>
    </source>
</evidence>
<feature type="domain" description="HTH tetR-type" evidence="3">
    <location>
        <begin position="11"/>
        <end position="71"/>
    </location>
</feature>
<feature type="DNA-binding region" description="H-T-H motif" evidence="2">
    <location>
        <begin position="34"/>
        <end position="53"/>
    </location>
</feature>
<dbReference type="EMBL" id="JBHTLM010000010">
    <property type="protein sequence ID" value="MFD1177646.1"/>
    <property type="molecule type" value="Genomic_DNA"/>
</dbReference>
<name>A0ABW3RZS0_9BACL</name>
<protein>
    <submittedName>
        <fullName evidence="4">TetR/AcrR family transcriptional regulator</fullName>
    </submittedName>
</protein>
<dbReference type="PROSITE" id="PS50977">
    <property type="entry name" value="HTH_TETR_2"/>
    <property type="match status" value="1"/>
</dbReference>
<dbReference type="Pfam" id="PF00440">
    <property type="entry name" value="TetR_N"/>
    <property type="match status" value="1"/>
</dbReference>
<reference evidence="5" key="1">
    <citation type="journal article" date="2019" name="Int. J. Syst. Evol. Microbiol.">
        <title>The Global Catalogue of Microorganisms (GCM) 10K type strain sequencing project: providing services to taxonomists for standard genome sequencing and annotation.</title>
        <authorList>
            <consortium name="The Broad Institute Genomics Platform"/>
            <consortium name="The Broad Institute Genome Sequencing Center for Infectious Disease"/>
            <person name="Wu L."/>
            <person name="Ma J."/>
        </authorList>
    </citation>
    <scope>NUCLEOTIDE SEQUENCE [LARGE SCALE GENOMIC DNA]</scope>
    <source>
        <strain evidence="5">CCUG 59189</strain>
    </source>
</reference>
<dbReference type="RefSeq" id="WP_379320091.1">
    <property type="nucleotide sequence ID" value="NZ_JBHTLM010000010.1"/>
</dbReference>
<dbReference type="PANTHER" id="PTHR43479:SF11">
    <property type="entry name" value="ACREF_ENVCD OPERON REPRESSOR-RELATED"/>
    <property type="match status" value="1"/>
</dbReference>
<evidence type="ECO:0000259" key="3">
    <source>
        <dbReference type="PROSITE" id="PS50977"/>
    </source>
</evidence>
<evidence type="ECO:0000313" key="4">
    <source>
        <dbReference type="EMBL" id="MFD1177646.1"/>
    </source>
</evidence>
<dbReference type="SUPFAM" id="SSF46689">
    <property type="entry name" value="Homeodomain-like"/>
    <property type="match status" value="1"/>
</dbReference>
<dbReference type="SUPFAM" id="SSF48498">
    <property type="entry name" value="Tetracyclin repressor-like, C-terminal domain"/>
    <property type="match status" value="1"/>
</dbReference>
<dbReference type="InterPro" id="IPR036271">
    <property type="entry name" value="Tet_transcr_reg_TetR-rel_C_sf"/>
</dbReference>
<dbReference type="Gene3D" id="1.10.10.60">
    <property type="entry name" value="Homeodomain-like"/>
    <property type="match status" value="1"/>
</dbReference>